<dbReference type="InterPro" id="IPR013767">
    <property type="entry name" value="PAS_fold"/>
</dbReference>
<comment type="caution">
    <text evidence="12">The sequence shown here is derived from an EMBL/GenBank/DDBJ whole genome shotgun (WGS) entry which is preliminary data.</text>
</comment>
<dbReference type="SMART" id="SM00387">
    <property type="entry name" value="HATPase_c"/>
    <property type="match status" value="1"/>
</dbReference>
<dbReference type="InterPro" id="IPR003661">
    <property type="entry name" value="HisK_dim/P_dom"/>
</dbReference>
<dbReference type="SUPFAM" id="SSF55785">
    <property type="entry name" value="PYP-like sensor domain (PAS domain)"/>
    <property type="match status" value="1"/>
</dbReference>
<dbReference type="Gene3D" id="3.30.565.10">
    <property type="entry name" value="Histidine kinase-like ATPase, C-terminal domain"/>
    <property type="match status" value="1"/>
</dbReference>
<comment type="subcellular location">
    <subcellularLocation>
        <location evidence="2">Membrane</location>
    </subcellularLocation>
</comment>
<dbReference type="SUPFAM" id="SSF47384">
    <property type="entry name" value="Homodimeric domain of signal transducing histidine kinase"/>
    <property type="match status" value="1"/>
</dbReference>
<dbReference type="InterPro" id="IPR005467">
    <property type="entry name" value="His_kinase_dom"/>
</dbReference>
<dbReference type="InterPro" id="IPR003594">
    <property type="entry name" value="HATPase_dom"/>
</dbReference>
<keyword evidence="6" id="KW-0418">Kinase</keyword>
<dbReference type="EMBL" id="DVMU01000164">
    <property type="protein sequence ID" value="HIU34366.1"/>
    <property type="molecule type" value="Genomic_DNA"/>
</dbReference>
<protein>
    <recommendedName>
        <fullName evidence="3">histidine kinase</fullName>
        <ecNumber evidence="3">2.7.13.3</ecNumber>
    </recommendedName>
</protein>
<dbReference type="CDD" id="cd00082">
    <property type="entry name" value="HisKA"/>
    <property type="match status" value="1"/>
</dbReference>
<dbReference type="SMART" id="SM00091">
    <property type="entry name" value="PAS"/>
    <property type="match status" value="1"/>
</dbReference>
<dbReference type="CDD" id="cd00130">
    <property type="entry name" value="PAS"/>
    <property type="match status" value="1"/>
</dbReference>
<evidence type="ECO:0000256" key="8">
    <source>
        <dbReference type="ARBA" id="ARBA00023136"/>
    </source>
</evidence>
<keyword evidence="9" id="KW-1133">Transmembrane helix</keyword>
<proteinExistence type="predicted"/>
<dbReference type="InterPro" id="IPR035965">
    <property type="entry name" value="PAS-like_dom_sf"/>
</dbReference>
<evidence type="ECO:0000256" key="2">
    <source>
        <dbReference type="ARBA" id="ARBA00004370"/>
    </source>
</evidence>
<organism evidence="12 13">
    <name type="scientific">Candidatus Pullichristensenella excrementigallinarum</name>
    <dbReference type="NCBI Taxonomy" id="2840907"/>
    <lineage>
        <taxon>Bacteria</taxon>
        <taxon>Bacillati</taxon>
        <taxon>Bacillota</taxon>
        <taxon>Clostridia</taxon>
        <taxon>Candidatus Pullichristensenella</taxon>
    </lineage>
</organism>
<evidence type="ECO:0000256" key="9">
    <source>
        <dbReference type="SAM" id="Phobius"/>
    </source>
</evidence>
<dbReference type="GO" id="GO:0006355">
    <property type="term" value="P:regulation of DNA-templated transcription"/>
    <property type="evidence" value="ECO:0007669"/>
    <property type="project" value="InterPro"/>
</dbReference>
<dbReference type="NCBIfam" id="TIGR00229">
    <property type="entry name" value="sensory_box"/>
    <property type="match status" value="1"/>
</dbReference>
<dbReference type="GO" id="GO:0004721">
    <property type="term" value="F:phosphoprotein phosphatase activity"/>
    <property type="evidence" value="ECO:0007669"/>
    <property type="project" value="TreeGrafter"/>
</dbReference>
<evidence type="ECO:0000259" key="10">
    <source>
        <dbReference type="PROSITE" id="PS50109"/>
    </source>
</evidence>
<keyword evidence="5" id="KW-0808">Transferase</keyword>
<feature type="domain" description="Histidine kinase" evidence="10">
    <location>
        <begin position="341"/>
        <end position="556"/>
    </location>
</feature>
<dbReference type="InterPro" id="IPR036890">
    <property type="entry name" value="HATPase_C_sf"/>
</dbReference>
<evidence type="ECO:0000256" key="1">
    <source>
        <dbReference type="ARBA" id="ARBA00000085"/>
    </source>
</evidence>
<dbReference type="FunFam" id="1.10.287.130:FF:000001">
    <property type="entry name" value="Two-component sensor histidine kinase"/>
    <property type="match status" value="1"/>
</dbReference>
<sequence>MKSRIWRAMGAIVLIAILLFGAMTMGMLYPFFTEQIEGALDDELRTIAAALEQSGEEILPSLGEANADSRLTWISEDGEVLFDSRSDAQSMENHLHRPEVEQALQKGVGGSIRRSDTLGVRTIYRALRMGDGSVLRISEDQSSIAGLLLRLLPFFAVMLCLTFFLIALVSKRVTQRIVQPINALDLNAPADNVTYPELTPLLKRMAEQMRSIDRYIAELTAQKTEFAAITQNMREALLLLNARGEIVFLNHSATEMFGLEREKCEGQYLLALSRNMRLSEALEAAKRGESFSEVMERNGRQYQLIASPVQKDGEVTGVVLLLPDISARVAAEKSRREFTANVSHELKTPLTIILGYAEIMENGIAGEDKLREFAGRVHQEAERMLAMIEDILKLSRLDEGRLPDIPRPVALKALCERVARRFEEPAKAADLTIRVEGEEAEVQGQETMLEEVVTNLVDNAVKYNRPGGSVEITIARSTDGVRLCVRDSGVGIPKEYQQRVFERFFRVDQSHSDSVKGTGLGLSIVKHAAALHRAEVTLESQVGKGTAISLRFPLPDQL</sequence>
<dbReference type="SUPFAM" id="SSF55874">
    <property type="entry name" value="ATPase domain of HSP90 chaperone/DNA topoisomerase II/histidine kinase"/>
    <property type="match status" value="1"/>
</dbReference>
<evidence type="ECO:0000256" key="6">
    <source>
        <dbReference type="ARBA" id="ARBA00022777"/>
    </source>
</evidence>
<feature type="transmembrane region" description="Helical" evidence="9">
    <location>
        <begin position="12"/>
        <end position="32"/>
    </location>
</feature>
<dbReference type="AlphaFoldDB" id="A0A9D1ID10"/>
<accession>A0A9D1ID10</accession>
<keyword evidence="9" id="KW-0812">Transmembrane</keyword>
<dbReference type="InterPro" id="IPR036097">
    <property type="entry name" value="HisK_dim/P_sf"/>
</dbReference>
<evidence type="ECO:0000259" key="11">
    <source>
        <dbReference type="PROSITE" id="PS50112"/>
    </source>
</evidence>
<evidence type="ECO:0000313" key="13">
    <source>
        <dbReference type="Proteomes" id="UP000824072"/>
    </source>
</evidence>
<dbReference type="PANTHER" id="PTHR45453">
    <property type="entry name" value="PHOSPHATE REGULON SENSOR PROTEIN PHOR"/>
    <property type="match status" value="1"/>
</dbReference>
<dbReference type="Gene3D" id="1.10.287.130">
    <property type="match status" value="1"/>
</dbReference>
<keyword evidence="4" id="KW-0597">Phosphoprotein</keyword>
<dbReference type="PANTHER" id="PTHR45453:SF1">
    <property type="entry name" value="PHOSPHATE REGULON SENSOR PROTEIN PHOR"/>
    <property type="match status" value="1"/>
</dbReference>
<dbReference type="InterPro" id="IPR050351">
    <property type="entry name" value="BphY/WalK/GraS-like"/>
</dbReference>
<dbReference type="InterPro" id="IPR004358">
    <property type="entry name" value="Sig_transdc_His_kin-like_C"/>
</dbReference>
<dbReference type="Gene3D" id="3.30.450.20">
    <property type="entry name" value="PAS domain"/>
    <property type="match status" value="1"/>
</dbReference>
<keyword evidence="8 9" id="KW-0472">Membrane</keyword>
<dbReference type="EC" id="2.7.13.3" evidence="3"/>
<reference evidence="12" key="1">
    <citation type="submission" date="2020-10" db="EMBL/GenBank/DDBJ databases">
        <authorList>
            <person name="Gilroy R."/>
        </authorList>
    </citation>
    <scope>NUCLEOTIDE SEQUENCE</scope>
    <source>
        <strain evidence="12">ChiHcec3-11533</strain>
    </source>
</reference>
<keyword evidence="7" id="KW-0902">Two-component regulatory system</keyword>
<evidence type="ECO:0000256" key="5">
    <source>
        <dbReference type="ARBA" id="ARBA00022679"/>
    </source>
</evidence>
<evidence type="ECO:0000256" key="7">
    <source>
        <dbReference type="ARBA" id="ARBA00023012"/>
    </source>
</evidence>
<comment type="catalytic activity">
    <reaction evidence="1">
        <text>ATP + protein L-histidine = ADP + protein N-phospho-L-histidine.</text>
        <dbReference type="EC" id="2.7.13.3"/>
    </reaction>
</comment>
<evidence type="ECO:0000256" key="4">
    <source>
        <dbReference type="ARBA" id="ARBA00022553"/>
    </source>
</evidence>
<dbReference type="Pfam" id="PF00989">
    <property type="entry name" value="PAS"/>
    <property type="match status" value="1"/>
</dbReference>
<dbReference type="GO" id="GO:0000155">
    <property type="term" value="F:phosphorelay sensor kinase activity"/>
    <property type="evidence" value="ECO:0007669"/>
    <property type="project" value="InterPro"/>
</dbReference>
<evidence type="ECO:0000256" key="3">
    <source>
        <dbReference type="ARBA" id="ARBA00012438"/>
    </source>
</evidence>
<feature type="transmembrane region" description="Helical" evidence="9">
    <location>
        <begin position="147"/>
        <end position="169"/>
    </location>
</feature>
<dbReference type="GO" id="GO:0016036">
    <property type="term" value="P:cellular response to phosphate starvation"/>
    <property type="evidence" value="ECO:0007669"/>
    <property type="project" value="TreeGrafter"/>
</dbReference>
<name>A0A9D1ID10_9FIRM</name>
<dbReference type="SMART" id="SM00388">
    <property type="entry name" value="HisKA"/>
    <property type="match status" value="1"/>
</dbReference>
<feature type="domain" description="PAS" evidence="11">
    <location>
        <begin position="222"/>
        <end position="270"/>
    </location>
</feature>
<dbReference type="Pfam" id="PF00512">
    <property type="entry name" value="HisKA"/>
    <property type="match status" value="1"/>
</dbReference>
<dbReference type="PRINTS" id="PR00344">
    <property type="entry name" value="BCTRLSENSOR"/>
</dbReference>
<dbReference type="CDD" id="cd00075">
    <property type="entry name" value="HATPase"/>
    <property type="match status" value="1"/>
</dbReference>
<dbReference type="Proteomes" id="UP000824072">
    <property type="component" value="Unassembled WGS sequence"/>
</dbReference>
<dbReference type="FunFam" id="3.30.565.10:FF:000006">
    <property type="entry name" value="Sensor histidine kinase WalK"/>
    <property type="match status" value="1"/>
</dbReference>
<reference evidence="12" key="2">
    <citation type="journal article" date="2021" name="PeerJ">
        <title>Extensive microbial diversity within the chicken gut microbiome revealed by metagenomics and culture.</title>
        <authorList>
            <person name="Gilroy R."/>
            <person name="Ravi A."/>
            <person name="Getino M."/>
            <person name="Pursley I."/>
            <person name="Horton D.L."/>
            <person name="Alikhan N.F."/>
            <person name="Baker D."/>
            <person name="Gharbi K."/>
            <person name="Hall N."/>
            <person name="Watson M."/>
            <person name="Adriaenssens E.M."/>
            <person name="Foster-Nyarko E."/>
            <person name="Jarju S."/>
            <person name="Secka A."/>
            <person name="Antonio M."/>
            <person name="Oren A."/>
            <person name="Chaudhuri R.R."/>
            <person name="La Ragione R."/>
            <person name="Hildebrand F."/>
            <person name="Pallen M.J."/>
        </authorList>
    </citation>
    <scope>NUCLEOTIDE SEQUENCE</scope>
    <source>
        <strain evidence="12">ChiHcec3-11533</strain>
    </source>
</reference>
<gene>
    <name evidence="12" type="ORF">IAB02_07365</name>
</gene>
<evidence type="ECO:0000313" key="12">
    <source>
        <dbReference type="EMBL" id="HIU34366.1"/>
    </source>
</evidence>
<dbReference type="GO" id="GO:0005886">
    <property type="term" value="C:plasma membrane"/>
    <property type="evidence" value="ECO:0007669"/>
    <property type="project" value="TreeGrafter"/>
</dbReference>
<dbReference type="Pfam" id="PF02518">
    <property type="entry name" value="HATPase_c"/>
    <property type="match status" value="1"/>
</dbReference>
<dbReference type="PROSITE" id="PS50112">
    <property type="entry name" value="PAS"/>
    <property type="match status" value="1"/>
</dbReference>
<dbReference type="InterPro" id="IPR000014">
    <property type="entry name" value="PAS"/>
</dbReference>
<dbReference type="PROSITE" id="PS50109">
    <property type="entry name" value="HIS_KIN"/>
    <property type="match status" value="1"/>
</dbReference>